<feature type="binding site" evidence="10">
    <location>
        <position position="159"/>
    </location>
    <ligand>
        <name>NAD(+)</name>
        <dbReference type="ChEBI" id="CHEBI:57540"/>
    </ligand>
</feature>
<dbReference type="EC" id="1.1.1.22" evidence="3 7"/>
<comment type="similarity">
    <text evidence="2 7">Belongs to the UDP-glucose/GDP-mannose dehydrogenase family.</text>
</comment>
<dbReference type="Gene3D" id="1.20.5.100">
    <property type="entry name" value="Cytochrome c1, transmembrane anchor, C-terminal"/>
    <property type="match status" value="1"/>
</dbReference>
<comment type="catalytic activity">
    <reaction evidence="6 7">
        <text>UDP-alpha-D-glucose + 2 NAD(+) + H2O = UDP-alpha-D-glucuronate + 2 NADH + 3 H(+)</text>
        <dbReference type="Rhea" id="RHEA:23596"/>
        <dbReference type="ChEBI" id="CHEBI:15377"/>
        <dbReference type="ChEBI" id="CHEBI:15378"/>
        <dbReference type="ChEBI" id="CHEBI:57540"/>
        <dbReference type="ChEBI" id="CHEBI:57945"/>
        <dbReference type="ChEBI" id="CHEBI:58052"/>
        <dbReference type="ChEBI" id="CHEBI:58885"/>
        <dbReference type="EC" id="1.1.1.22"/>
    </reaction>
</comment>
<feature type="binding site" evidence="10">
    <location>
        <position position="335"/>
    </location>
    <ligand>
        <name>NAD(+)</name>
        <dbReference type="ChEBI" id="CHEBI:57540"/>
    </ligand>
</feature>
<dbReference type="PIRSF" id="PIRSF500134">
    <property type="entry name" value="UDPglc_DH_bac"/>
    <property type="match status" value="1"/>
</dbReference>
<evidence type="ECO:0000256" key="4">
    <source>
        <dbReference type="ARBA" id="ARBA00023002"/>
    </source>
</evidence>
<dbReference type="GO" id="GO:0006065">
    <property type="term" value="P:UDP-glucuronate biosynthetic process"/>
    <property type="evidence" value="ECO:0007669"/>
    <property type="project" value="UniProtKB-UniPathway"/>
</dbReference>
<evidence type="ECO:0000256" key="10">
    <source>
        <dbReference type="PIRSR" id="PIRSR500134-3"/>
    </source>
</evidence>
<keyword evidence="13" id="KW-1185">Reference proteome</keyword>
<keyword evidence="5 7" id="KW-0520">NAD</keyword>
<feature type="binding site" evidence="9">
    <location>
        <position position="266"/>
    </location>
    <ligand>
        <name>substrate</name>
    </ligand>
</feature>
<evidence type="ECO:0000256" key="6">
    <source>
        <dbReference type="ARBA" id="ARBA00047473"/>
    </source>
</evidence>
<proteinExistence type="inferred from homology"/>
<evidence type="ECO:0000259" key="11">
    <source>
        <dbReference type="SMART" id="SM00984"/>
    </source>
</evidence>
<evidence type="ECO:0000313" key="13">
    <source>
        <dbReference type="Proteomes" id="UP000011553"/>
    </source>
</evidence>
<dbReference type="InterPro" id="IPR001732">
    <property type="entry name" value="UDP-Glc/GDP-Man_DH_N"/>
</dbReference>
<dbReference type="PATRIC" id="fig|662478.6.peg.3241"/>
<dbReference type="InterPro" id="IPR008927">
    <property type="entry name" value="6-PGluconate_DH-like_C_sf"/>
</dbReference>
<dbReference type="AlphaFoldDB" id="M0IWT9"/>
<dbReference type="InterPro" id="IPR036291">
    <property type="entry name" value="NAD(P)-bd_dom_sf"/>
</dbReference>
<evidence type="ECO:0000256" key="5">
    <source>
        <dbReference type="ARBA" id="ARBA00023027"/>
    </source>
</evidence>
<dbReference type="SUPFAM" id="SSF52413">
    <property type="entry name" value="UDP-glucose/GDP-mannose dehydrogenase C-terminal domain"/>
    <property type="match status" value="1"/>
</dbReference>
<evidence type="ECO:0000256" key="2">
    <source>
        <dbReference type="ARBA" id="ARBA00006601"/>
    </source>
</evidence>
<comment type="pathway">
    <text evidence="1">Nucleotide-sugar biosynthesis; UDP-alpha-D-glucuronate biosynthesis; UDP-alpha-D-glucuronate from UDP-alpha-D-glucose: step 1/1.</text>
</comment>
<protein>
    <recommendedName>
        <fullName evidence="3 7">UDP-glucose 6-dehydrogenase</fullName>
        <ecNumber evidence="3 7">1.1.1.22</ecNumber>
    </recommendedName>
</protein>
<dbReference type="NCBIfam" id="NF041297">
    <property type="entry name" value="UDPGDh_AglM"/>
    <property type="match status" value="1"/>
</dbReference>
<evidence type="ECO:0000256" key="7">
    <source>
        <dbReference type="PIRNR" id="PIRNR000124"/>
    </source>
</evidence>
<dbReference type="PANTHER" id="PTHR43750:SF3">
    <property type="entry name" value="UDP-GLUCOSE 6-DEHYDROGENASE TUAD"/>
    <property type="match status" value="1"/>
</dbReference>
<feature type="binding site" evidence="9">
    <location>
        <begin position="156"/>
        <end position="159"/>
    </location>
    <ligand>
        <name>substrate</name>
    </ligand>
</feature>
<dbReference type="Pfam" id="PF03721">
    <property type="entry name" value="UDPG_MGDP_dh_N"/>
    <property type="match status" value="1"/>
</dbReference>
<dbReference type="InterPro" id="IPR054886">
    <property type="entry name" value="UDPGDh_AglM"/>
</dbReference>
<feature type="binding site" evidence="10">
    <location>
        <position position="84"/>
    </location>
    <ligand>
        <name>NAD(+)</name>
        <dbReference type="ChEBI" id="CHEBI:57540"/>
    </ligand>
</feature>
<dbReference type="InterPro" id="IPR014027">
    <property type="entry name" value="UDP-Glc/GDP-Man_DH_C"/>
</dbReference>
<dbReference type="GO" id="GO:0051287">
    <property type="term" value="F:NAD binding"/>
    <property type="evidence" value="ECO:0007669"/>
    <property type="project" value="InterPro"/>
</dbReference>
<dbReference type="UniPathway" id="UPA00038">
    <property type="reaction ID" value="UER00491"/>
</dbReference>
<dbReference type="PANTHER" id="PTHR43750">
    <property type="entry name" value="UDP-GLUCOSE 6-DEHYDROGENASE TUAD"/>
    <property type="match status" value="1"/>
</dbReference>
<keyword evidence="4 7" id="KW-0560">Oxidoreductase</keyword>
<dbReference type="NCBIfam" id="TIGR03026">
    <property type="entry name" value="NDP-sugDHase"/>
    <property type="match status" value="1"/>
</dbReference>
<dbReference type="GO" id="GO:0000271">
    <property type="term" value="P:polysaccharide biosynthetic process"/>
    <property type="evidence" value="ECO:0007669"/>
    <property type="project" value="InterPro"/>
</dbReference>
<dbReference type="Proteomes" id="UP000011553">
    <property type="component" value="Unassembled WGS sequence"/>
</dbReference>
<feature type="active site" description="Nucleophile" evidence="8">
    <location>
        <position position="269"/>
    </location>
</feature>
<dbReference type="InterPro" id="IPR017476">
    <property type="entry name" value="UDP-Glc/GDP-Man"/>
</dbReference>
<dbReference type="SUPFAM" id="SSF51735">
    <property type="entry name" value="NAD(P)-binding Rossmann-fold domains"/>
    <property type="match status" value="1"/>
</dbReference>
<dbReference type="Pfam" id="PF00984">
    <property type="entry name" value="UDPG_MGDP_dh"/>
    <property type="match status" value="1"/>
</dbReference>
<evidence type="ECO:0000256" key="3">
    <source>
        <dbReference type="ARBA" id="ARBA00012954"/>
    </source>
</evidence>
<feature type="binding site" evidence="9">
    <location>
        <position position="328"/>
    </location>
    <ligand>
        <name>substrate</name>
    </ligand>
</feature>
<name>M0IWT9_9EURY</name>
<feature type="binding site" evidence="10">
    <location>
        <position position="30"/>
    </location>
    <ligand>
        <name>NAD(+)</name>
        <dbReference type="ChEBI" id="CHEBI:57540"/>
    </ligand>
</feature>
<evidence type="ECO:0000256" key="8">
    <source>
        <dbReference type="PIRSR" id="PIRSR500134-1"/>
    </source>
</evidence>
<dbReference type="InterPro" id="IPR028357">
    <property type="entry name" value="UDPglc_DH_bac"/>
</dbReference>
<dbReference type="InterPro" id="IPR036220">
    <property type="entry name" value="UDP-Glc/GDP-Man_DH_C_sf"/>
</dbReference>
<gene>
    <name evidence="12" type="ORF">C438_16449</name>
</gene>
<feature type="binding site" evidence="10">
    <location>
        <position position="272"/>
    </location>
    <ligand>
        <name>NAD(+)</name>
        <dbReference type="ChEBI" id="CHEBI:57540"/>
    </ligand>
</feature>
<dbReference type="Pfam" id="PF03720">
    <property type="entry name" value="UDPG_MGDP_dh_C"/>
    <property type="match status" value="1"/>
</dbReference>
<dbReference type="Gene3D" id="3.40.50.720">
    <property type="entry name" value="NAD(P)-binding Rossmann-like Domain"/>
    <property type="match status" value="2"/>
</dbReference>
<organism evidence="12 13">
    <name type="scientific">Haloferax denitrificans ATCC 35960</name>
    <dbReference type="NCBI Taxonomy" id="662478"/>
    <lineage>
        <taxon>Archaea</taxon>
        <taxon>Methanobacteriati</taxon>
        <taxon>Methanobacteriota</taxon>
        <taxon>Stenosarchaea group</taxon>
        <taxon>Halobacteria</taxon>
        <taxon>Halobacteriales</taxon>
        <taxon>Haloferacaceae</taxon>
        <taxon>Haloferax</taxon>
    </lineage>
</organism>
<sequence>MNLSIIGSGYVGTTIAACFAELGHDVVNVDIDEDIVASLNDGQAPIHEPGLAELVERHAGDRLRATTDYDEILDTDATFLALPTPSNDDGSIDLGAMKAAATSLGETLARKDGQHLVVTKSTVVPTTTVDAIGPRIEEASGKRVGEGFDIAMNPEFLREGTAVDDFLSPDKIVLGAQTDRAYETLDEIFAPLVDRAGNPPVVKTGISEAEMIKYANNAFLASKISLANDLANICKEFGVDSDEVLETIGLDSRIGSSFLGAGLGWGGSCFPKDTAAIIAAARGRGYEPRLLQAAVDVNDGQPERMLDLLRERIDLDGTRVAVLGLAFKPGTDDIRKSRATLLISSLLDAGADVVGYDPVATENMRERFPDIDYADSAADALANADAALVATDWDEFAALDDEFDAMRSPIVIDGRRIVTRREGIDYESLV</sequence>
<evidence type="ECO:0000313" key="12">
    <source>
        <dbReference type="EMBL" id="EMA01327.1"/>
    </source>
</evidence>
<dbReference type="SUPFAM" id="SSF48179">
    <property type="entry name" value="6-phosphogluconate dehydrogenase C-terminal domain-like"/>
    <property type="match status" value="1"/>
</dbReference>
<comment type="caution">
    <text evidence="12">The sequence shown here is derived from an EMBL/GenBank/DDBJ whole genome shotgun (WGS) entry which is preliminary data.</text>
</comment>
<dbReference type="GO" id="GO:0003979">
    <property type="term" value="F:UDP-glucose 6-dehydrogenase activity"/>
    <property type="evidence" value="ECO:0007669"/>
    <property type="project" value="UniProtKB-EC"/>
</dbReference>
<feature type="binding site" evidence="9">
    <location>
        <position position="213"/>
    </location>
    <ligand>
        <name>substrate</name>
    </ligand>
</feature>
<dbReference type="RefSeq" id="WP_004970744.1">
    <property type="nucleotide sequence ID" value="NZ_AOLP01000018.1"/>
</dbReference>
<evidence type="ECO:0000256" key="1">
    <source>
        <dbReference type="ARBA" id="ARBA00004701"/>
    </source>
</evidence>
<reference evidence="12 13" key="1">
    <citation type="journal article" date="2014" name="PLoS Genet.">
        <title>Phylogenetically driven sequencing of extremely halophilic archaea reveals strategies for static and dynamic osmo-response.</title>
        <authorList>
            <person name="Becker E.A."/>
            <person name="Seitzer P.M."/>
            <person name="Tritt A."/>
            <person name="Larsen D."/>
            <person name="Krusor M."/>
            <person name="Yao A.I."/>
            <person name="Wu D."/>
            <person name="Madern D."/>
            <person name="Eisen J.A."/>
            <person name="Darling A.E."/>
            <person name="Facciotti M.T."/>
        </authorList>
    </citation>
    <scope>NUCLEOTIDE SEQUENCE [LARGE SCALE GENOMIC DNA]</scope>
    <source>
        <strain evidence="12 13">ATCC 35960</strain>
    </source>
</reference>
<accession>M0IWT9</accession>
<dbReference type="EMBL" id="AOLP01000018">
    <property type="protein sequence ID" value="EMA01327.1"/>
    <property type="molecule type" value="Genomic_DNA"/>
</dbReference>
<evidence type="ECO:0000256" key="9">
    <source>
        <dbReference type="PIRSR" id="PIRSR500134-2"/>
    </source>
</evidence>
<feature type="binding site" evidence="9">
    <location>
        <begin position="258"/>
        <end position="262"/>
    </location>
    <ligand>
        <name>substrate</name>
    </ligand>
</feature>
<dbReference type="SMART" id="SM00984">
    <property type="entry name" value="UDPG_MGDP_dh_C"/>
    <property type="match status" value="1"/>
</dbReference>
<dbReference type="PIRSF" id="PIRSF000124">
    <property type="entry name" value="UDPglc_GDPman_dh"/>
    <property type="match status" value="1"/>
</dbReference>
<dbReference type="InterPro" id="IPR014026">
    <property type="entry name" value="UDP-Glc/GDP-Man_DH_dimer"/>
</dbReference>
<feature type="domain" description="UDP-glucose/GDP-mannose dehydrogenase C-terminal" evidence="11">
    <location>
        <begin position="321"/>
        <end position="420"/>
    </location>
</feature>
<feature type="binding site" evidence="10">
    <location>
        <position position="122"/>
    </location>
    <ligand>
        <name>NAD(+)</name>
        <dbReference type="ChEBI" id="CHEBI:57540"/>
    </ligand>
</feature>